<evidence type="ECO:0000313" key="2">
    <source>
        <dbReference type="EnsemblMetazoa" id="CJA18341.1"/>
    </source>
</evidence>
<evidence type="ECO:0000256" key="1">
    <source>
        <dbReference type="SAM" id="MobiDB-lite"/>
    </source>
</evidence>
<dbReference type="Proteomes" id="UP000005237">
    <property type="component" value="Unassembled WGS sequence"/>
</dbReference>
<protein>
    <submittedName>
        <fullName evidence="2">Uncharacterized protein</fullName>
    </submittedName>
</protein>
<dbReference type="AlphaFoldDB" id="A0A8R1E1E6"/>
<reference evidence="3" key="1">
    <citation type="submission" date="2010-08" db="EMBL/GenBank/DDBJ databases">
        <authorList>
            <consortium name="Caenorhabditis japonica Sequencing Consortium"/>
            <person name="Wilson R.K."/>
        </authorList>
    </citation>
    <scope>NUCLEOTIDE SEQUENCE [LARGE SCALE GENOMIC DNA]</scope>
    <source>
        <strain evidence="3">DF5081</strain>
    </source>
</reference>
<accession>A0A8R1E1E6</accession>
<proteinExistence type="predicted"/>
<dbReference type="EnsemblMetazoa" id="CJA18341.1">
    <property type="protein sequence ID" value="CJA18341.1"/>
    <property type="gene ID" value="WBGene00137545"/>
</dbReference>
<evidence type="ECO:0000313" key="3">
    <source>
        <dbReference type="Proteomes" id="UP000005237"/>
    </source>
</evidence>
<reference evidence="2" key="2">
    <citation type="submission" date="2022-06" db="UniProtKB">
        <authorList>
            <consortium name="EnsemblMetazoa"/>
        </authorList>
    </citation>
    <scope>IDENTIFICATION</scope>
    <source>
        <strain evidence="2">DF5081</strain>
    </source>
</reference>
<name>A0A8R1E1E6_CAEJA</name>
<organism evidence="2 3">
    <name type="scientific">Caenorhabditis japonica</name>
    <dbReference type="NCBI Taxonomy" id="281687"/>
    <lineage>
        <taxon>Eukaryota</taxon>
        <taxon>Metazoa</taxon>
        <taxon>Ecdysozoa</taxon>
        <taxon>Nematoda</taxon>
        <taxon>Chromadorea</taxon>
        <taxon>Rhabditida</taxon>
        <taxon>Rhabditina</taxon>
        <taxon>Rhabditomorpha</taxon>
        <taxon>Rhabditoidea</taxon>
        <taxon>Rhabditidae</taxon>
        <taxon>Peloderinae</taxon>
        <taxon>Caenorhabditis</taxon>
    </lineage>
</organism>
<sequence>MFPSFATPTTKTSQMKTPSAPIKRIMSNIKRNYQGTPPRALFVIPSTPTKSTELMIPDAPTRMQLAFETSVATQTPRRLSLDVSRRQSMGGQKRIASGAVSSSVVVKKQRRSQ</sequence>
<keyword evidence="3" id="KW-1185">Reference proteome</keyword>
<feature type="region of interest" description="Disordered" evidence="1">
    <location>
        <begin position="77"/>
        <end position="113"/>
    </location>
</feature>